<dbReference type="EMBL" id="LAZR01005143">
    <property type="protein sequence ID" value="KKN02490.1"/>
    <property type="molecule type" value="Genomic_DNA"/>
</dbReference>
<comment type="caution">
    <text evidence="1">The sequence shown here is derived from an EMBL/GenBank/DDBJ whole genome shotgun (WGS) entry which is preliminary data.</text>
</comment>
<accession>A0A0F9M4Y8</accession>
<name>A0A0F9M4Y8_9ZZZZ</name>
<protein>
    <submittedName>
        <fullName evidence="1">Uncharacterized protein</fullName>
    </submittedName>
</protein>
<sequence>MTKIKYRKRKTTKVLRFNARNFDAEPGDLMVETYGSGKLYRLEDRRIGPMATAGELYPRLIKPPTEGLKAVIEDGEVFWVDPDTYNRDYR</sequence>
<organism evidence="1">
    <name type="scientific">marine sediment metagenome</name>
    <dbReference type="NCBI Taxonomy" id="412755"/>
    <lineage>
        <taxon>unclassified sequences</taxon>
        <taxon>metagenomes</taxon>
        <taxon>ecological metagenomes</taxon>
    </lineage>
</organism>
<evidence type="ECO:0000313" key="1">
    <source>
        <dbReference type="EMBL" id="KKN02490.1"/>
    </source>
</evidence>
<proteinExistence type="predicted"/>
<reference evidence="1" key="1">
    <citation type="journal article" date="2015" name="Nature">
        <title>Complex archaea that bridge the gap between prokaryotes and eukaryotes.</title>
        <authorList>
            <person name="Spang A."/>
            <person name="Saw J.H."/>
            <person name="Jorgensen S.L."/>
            <person name="Zaremba-Niedzwiedzka K."/>
            <person name="Martijn J."/>
            <person name="Lind A.E."/>
            <person name="van Eijk R."/>
            <person name="Schleper C."/>
            <person name="Guy L."/>
            <person name="Ettema T.J."/>
        </authorList>
    </citation>
    <scope>NUCLEOTIDE SEQUENCE</scope>
</reference>
<dbReference type="AlphaFoldDB" id="A0A0F9M4Y8"/>
<gene>
    <name evidence="1" type="ORF">LCGC14_1117160</name>
</gene>